<proteinExistence type="predicted"/>
<name>A0ABM7LMX0_9ACTN</name>
<evidence type="ECO:0000313" key="2">
    <source>
        <dbReference type="EMBL" id="BCJ40552.1"/>
    </source>
</evidence>
<dbReference type="PANTHER" id="PTHR43252">
    <property type="entry name" value="TRANSCRIPTIONAL REGULATOR YQJI"/>
    <property type="match status" value="1"/>
</dbReference>
<dbReference type="Pfam" id="PF03551">
    <property type="entry name" value="PadR"/>
    <property type="match status" value="1"/>
</dbReference>
<evidence type="ECO:0000313" key="3">
    <source>
        <dbReference type="Proteomes" id="UP000676967"/>
    </source>
</evidence>
<dbReference type="EMBL" id="AP023356">
    <property type="protein sequence ID" value="BCJ40552.1"/>
    <property type="molecule type" value="Genomic_DNA"/>
</dbReference>
<dbReference type="Proteomes" id="UP000676967">
    <property type="component" value="Chromosome"/>
</dbReference>
<accession>A0ABM7LMX0</accession>
<evidence type="ECO:0000259" key="1">
    <source>
        <dbReference type="Pfam" id="PF03551"/>
    </source>
</evidence>
<dbReference type="RefSeq" id="WP_189335868.1">
    <property type="nucleotide sequence ID" value="NZ_AP023356.1"/>
</dbReference>
<dbReference type="InterPro" id="IPR036390">
    <property type="entry name" value="WH_DNA-bd_sf"/>
</dbReference>
<dbReference type="InterPro" id="IPR005149">
    <property type="entry name" value="Tscrpt_reg_PadR_N"/>
</dbReference>
<dbReference type="InterPro" id="IPR036388">
    <property type="entry name" value="WH-like_DNA-bd_sf"/>
</dbReference>
<feature type="domain" description="Transcription regulator PadR N-terminal" evidence="1">
    <location>
        <begin position="7"/>
        <end position="77"/>
    </location>
</feature>
<gene>
    <name evidence="2" type="ORF">Aiant_12090</name>
</gene>
<dbReference type="Gene3D" id="1.10.10.10">
    <property type="entry name" value="Winged helix-like DNA-binding domain superfamily/Winged helix DNA-binding domain"/>
    <property type="match status" value="1"/>
</dbReference>
<keyword evidence="3" id="KW-1185">Reference proteome</keyword>
<dbReference type="SUPFAM" id="SSF46785">
    <property type="entry name" value="Winged helix' DNA-binding domain"/>
    <property type="match status" value="1"/>
</dbReference>
<protein>
    <recommendedName>
        <fullName evidence="1">Transcription regulator PadR N-terminal domain-containing protein</fullName>
    </recommendedName>
</protein>
<reference evidence="2 3" key="1">
    <citation type="submission" date="2020-08" db="EMBL/GenBank/DDBJ databases">
        <title>Whole genome shotgun sequence of Actinoplanes ianthinogenes NBRC 13996.</title>
        <authorList>
            <person name="Komaki H."/>
            <person name="Tamura T."/>
        </authorList>
    </citation>
    <scope>NUCLEOTIDE SEQUENCE [LARGE SCALE GENOMIC DNA]</scope>
    <source>
        <strain evidence="2 3">NBRC 13996</strain>
    </source>
</reference>
<dbReference type="PANTHER" id="PTHR43252:SF2">
    <property type="entry name" value="TRANSCRIPTION REGULATOR, PADR-LIKE FAMILY"/>
    <property type="match status" value="1"/>
</dbReference>
<organism evidence="2 3">
    <name type="scientific">Actinoplanes ianthinogenes</name>
    <dbReference type="NCBI Taxonomy" id="122358"/>
    <lineage>
        <taxon>Bacteria</taxon>
        <taxon>Bacillati</taxon>
        <taxon>Actinomycetota</taxon>
        <taxon>Actinomycetes</taxon>
        <taxon>Micromonosporales</taxon>
        <taxon>Micromonosporaceae</taxon>
        <taxon>Actinoplanes</taxon>
    </lineage>
</organism>
<sequence>MSLRIALLGMLAAGGPATGYDLAKDFDGSLSHVWPAKHSQIYPELAKVAADGHATVRDDGSRGRKLYELTPAGRDFLDTWLQSTDPAPRVRSESSLRLFLLPLLPPDVSVPLLRKEAVRYAEQARLLEAERDSHQPPTTPGRNGWYAVDLGIRNFTAIRDWATATADHIESLVDR</sequence>